<evidence type="ECO:0008006" key="3">
    <source>
        <dbReference type="Google" id="ProtNLM"/>
    </source>
</evidence>
<name>A0ABW1PTD1_9FLAO</name>
<evidence type="ECO:0000313" key="2">
    <source>
        <dbReference type="Proteomes" id="UP001596287"/>
    </source>
</evidence>
<dbReference type="EMBL" id="JBHSQB010000021">
    <property type="protein sequence ID" value="MFC6098371.1"/>
    <property type="molecule type" value="Genomic_DNA"/>
</dbReference>
<organism evidence="1 2">
    <name type="scientific">Flavobacterium qiangtangense</name>
    <dbReference type="NCBI Taxonomy" id="1442595"/>
    <lineage>
        <taxon>Bacteria</taxon>
        <taxon>Pseudomonadati</taxon>
        <taxon>Bacteroidota</taxon>
        <taxon>Flavobacteriia</taxon>
        <taxon>Flavobacteriales</taxon>
        <taxon>Flavobacteriaceae</taxon>
        <taxon>Flavobacterium</taxon>
    </lineage>
</organism>
<reference evidence="2" key="1">
    <citation type="journal article" date="2019" name="Int. J. Syst. Evol. Microbiol.">
        <title>The Global Catalogue of Microorganisms (GCM) 10K type strain sequencing project: providing services to taxonomists for standard genome sequencing and annotation.</title>
        <authorList>
            <consortium name="The Broad Institute Genomics Platform"/>
            <consortium name="The Broad Institute Genome Sequencing Center for Infectious Disease"/>
            <person name="Wu L."/>
            <person name="Ma J."/>
        </authorList>
    </citation>
    <scope>NUCLEOTIDE SEQUENCE [LARGE SCALE GENOMIC DNA]</scope>
    <source>
        <strain evidence="2">CCUG 49679</strain>
    </source>
</reference>
<protein>
    <recommendedName>
        <fullName evidence="3">Homeodomain phBC6A51-type domain-containing protein</fullName>
    </recommendedName>
</protein>
<proteinExistence type="predicted"/>
<sequence length="196" mass="23272">MKRIHKKLLKKHKSVLEMINNHCDLYEIYDQFQVTEEDIKFWRKTISEFDKLYLEAVGLTSIQEQFIEVFPKKLLNVSATCKTVKISRQTYYRWRDTCDTFSVFLHDAVEGMKDDVETILLQKLFIDRDSKALYFFMKTKMRDRGYGDSPIYITNNQQNVNAISFDKDYSKYSIEELEAEKALVEGKLLKKNKTSD</sequence>
<evidence type="ECO:0000313" key="1">
    <source>
        <dbReference type="EMBL" id="MFC6098371.1"/>
    </source>
</evidence>
<dbReference type="Proteomes" id="UP001596287">
    <property type="component" value="Unassembled WGS sequence"/>
</dbReference>
<accession>A0ABW1PTD1</accession>
<comment type="caution">
    <text evidence="1">The sequence shown here is derived from an EMBL/GenBank/DDBJ whole genome shotgun (WGS) entry which is preliminary data.</text>
</comment>
<keyword evidence="2" id="KW-1185">Reference proteome</keyword>
<dbReference type="RefSeq" id="WP_379793385.1">
    <property type="nucleotide sequence ID" value="NZ_JBHSQB010000021.1"/>
</dbReference>
<gene>
    <name evidence="1" type="ORF">ACFPVY_17115</name>
</gene>